<comment type="similarity">
    <text evidence="1">Belongs to the phosphate acetyltransferase and butyryltransferase family.</text>
</comment>
<dbReference type="Pfam" id="PF01515">
    <property type="entry name" value="PTA_PTB"/>
    <property type="match status" value="1"/>
</dbReference>
<dbReference type="Gene3D" id="3.40.718.10">
    <property type="entry name" value="Isopropylmalate Dehydrogenase"/>
    <property type="match status" value="1"/>
</dbReference>
<dbReference type="EMBL" id="CP000252">
    <property type="protein sequence ID" value="ABC79018.1"/>
    <property type="molecule type" value="Genomic_DNA"/>
</dbReference>
<dbReference type="STRING" id="56780.SYN_02081"/>
<dbReference type="AlphaFoldDB" id="Q2LY59"/>
<evidence type="ECO:0000256" key="3">
    <source>
        <dbReference type="ARBA" id="ARBA00023315"/>
    </source>
</evidence>
<evidence type="ECO:0000256" key="2">
    <source>
        <dbReference type="ARBA" id="ARBA00022679"/>
    </source>
</evidence>
<dbReference type="PIRSF" id="PIRSF000428">
    <property type="entry name" value="P_Ac_trans"/>
    <property type="match status" value="1"/>
</dbReference>
<feature type="domain" description="Phosphate acetyl/butaryl transferase" evidence="4">
    <location>
        <begin position="62"/>
        <end position="253"/>
    </location>
</feature>
<dbReference type="OrthoDB" id="9800237at2"/>
<dbReference type="InParanoid" id="Q2LY59"/>
<dbReference type="PANTHER" id="PTHR43356:SF2">
    <property type="entry name" value="PHOSPHATE ACETYLTRANSFERASE"/>
    <property type="match status" value="1"/>
</dbReference>
<organism evidence="5 6">
    <name type="scientific">Syntrophus aciditrophicus (strain SB)</name>
    <dbReference type="NCBI Taxonomy" id="56780"/>
    <lineage>
        <taxon>Bacteria</taxon>
        <taxon>Pseudomonadati</taxon>
        <taxon>Thermodesulfobacteriota</taxon>
        <taxon>Syntrophia</taxon>
        <taxon>Syntrophales</taxon>
        <taxon>Syntrophaceae</taxon>
        <taxon>Syntrophus</taxon>
    </lineage>
</organism>
<evidence type="ECO:0000256" key="1">
    <source>
        <dbReference type="ARBA" id="ARBA00005656"/>
    </source>
</evidence>
<name>Q2LY59_SYNAS</name>
<dbReference type="HOGENOM" id="CLU_056531_1_0_7"/>
<dbReference type="EC" id="2.3.1.19" evidence="5"/>
<dbReference type="Proteomes" id="UP000001933">
    <property type="component" value="Chromosome"/>
</dbReference>
<evidence type="ECO:0000313" key="5">
    <source>
        <dbReference type="EMBL" id="ABC79018.1"/>
    </source>
</evidence>
<evidence type="ECO:0000313" key="6">
    <source>
        <dbReference type="Proteomes" id="UP000001933"/>
    </source>
</evidence>
<reference evidence="5 6" key="1">
    <citation type="journal article" date="2007" name="Proc. Natl. Acad. Sci. U.S.A.">
        <title>The genome of Syntrophus aciditrophicus: life at the thermodynamic limit of microbial growth.</title>
        <authorList>
            <person name="McInerney M.J."/>
            <person name="Rohlin L."/>
            <person name="Mouttaki H."/>
            <person name="Kim U."/>
            <person name="Krupp R.S."/>
            <person name="Rios-Hernandez L."/>
            <person name="Sieber J."/>
            <person name="Struchtemeyer C.G."/>
            <person name="Bhattacharyya A."/>
            <person name="Campbell J.W."/>
            <person name="Gunsalus R.P."/>
        </authorList>
    </citation>
    <scope>NUCLEOTIDE SEQUENCE [LARGE SCALE GENOMIC DNA]</scope>
    <source>
        <strain evidence="5 6">SB</strain>
    </source>
</reference>
<protein>
    <submittedName>
        <fullName evidence="5">Phosphate butyryltransferase</fullName>
        <ecNumber evidence="5">2.3.1.19</ecNumber>
    </submittedName>
</protein>
<gene>
    <name evidence="5" type="ORF">SYN_02081</name>
</gene>
<dbReference type="RefSeq" id="WP_011419032.1">
    <property type="nucleotide sequence ID" value="NC_007759.1"/>
</dbReference>
<dbReference type="KEGG" id="sat:SYN_02081"/>
<dbReference type="GO" id="GO:0050182">
    <property type="term" value="F:phosphate butyryltransferase activity"/>
    <property type="evidence" value="ECO:0007669"/>
    <property type="project" value="UniProtKB-EC"/>
</dbReference>
<evidence type="ECO:0000259" key="4">
    <source>
        <dbReference type="Pfam" id="PF01515"/>
    </source>
</evidence>
<dbReference type="FunCoup" id="Q2LY59">
    <property type="interactions" value="110"/>
</dbReference>
<dbReference type="PANTHER" id="PTHR43356">
    <property type="entry name" value="PHOSPHATE ACETYLTRANSFERASE"/>
    <property type="match status" value="1"/>
</dbReference>
<dbReference type="SUPFAM" id="SSF53659">
    <property type="entry name" value="Isocitrate/Isopropylmalate dehydrogenase-like"/>
    <property type="match status" value="1"/>
</dbReference>
<keyword evidence="2 5" id="KW-0808">Transferase</keyword>
<accession>Q2LY59</accession>
<sequence length="279" mass="30436">MIRNFRQILEKAQEKGRKRVAVPAPRSRRVSQFLAEAEKAGLITPVLVNGGNEPEVLARIIAMARNGDVDLLFQGDAGMRNFLDALTVREAGIAESDSLSYLSLFELPSENRLIMITDTLIQSYPDMKQKVRILENAIEFAGILGIEKPKTAALSTMELVNFSVPSSVDAAVLAKMSERKQLKGIVEGPLDIDCASSRERALRKGLESSVAGRVDIYFLPNIDACYSIAEILIFLGRSTPAGALMGTGVPVVLNPRFESSYSLLLDTALASIRSQEIQP</sequence>
<dbReference type="InterPro" id="IPR002505">
    <property type="entry name" value="PTA_PTB"/>
</dbReference>
<dbReference type="InterPro" id="IPR050500">
    <property type="entry name" value="Phos_Acetyltrans/Butyryltrans"/>
</dbReference>
<dbReference type="eggNOG" id="COG0280">
    <property type="taxonomic scope" value="Bacteria"/>
</dbReference>
<proteinExistence type="inferred from homology"/>
<keyword evidence="3 5" id="KW-0012">Acyltransferase</keyword>
<keyword evidence="6" id="KW-1185">Reference proteome</keyword>
<dbReference type="InterPro" id="IPR012147">
    <property type="entry name" value="P_Ac_Bu_trans"/>
</dbReference>